<evidence type="ECO:0000256" key="2">
    <source>
        <dbReference type="ARBA" id="ARBA00022448"/>
    </source>
</evidence>
<dbReference type="Proteomes" id="UP001223501">
    <property type="component" value="Chromosome"/>
</dbReference>
<dbReference type="InterPro" id="IPR000515">
    <property type="entry name" value="MetI-like"/>
</dbReference>
<feature type="transmembrane region" description="Helical" evidence="7">
    <location>
        <begin position="170"/>
        <end position="197"/>
    </location>
</feature>
<keyword evidence="2 7" id="KW-0813">Transport</keyword>
<dbReference type="EMBL" id="CP106831">
    <property type="protein sequence ID" value="WIH96838.1"/>
    <property type="molecule type" value="Genomic_DNA"/>
</dbReference>
<evidence type="ECO:0000256" key="3">
    <source>
        <dbReference type="ARBA" id="ARBA00022475"/>
    </source>
</evidence>
<dbReference type="CDD" id="cd06261">
    <property type="entry name" value="TM_PBP2"/>
    <property type="match status" value="1"/>
</dbReference>
<comment type="subcellular location">
    <subcellularLocation>
        <location evidence="1 7">Cell membrane</location>
        <topology evidence="1 7">Multi-pass membrane protein</topology>
    </subcellularLocation>
</comment>
<feature type="domain" description="ABC transmembrane type-1" evidence="8">
    <location>
        <begin position="134"/>
        <end position="350"/>
    </location>
</feature>
<dbReference type="InterPro" id="IPR045621">
    <property type="entry name" value="BPD_transp_1_N"/>
</dbReference>
<dbReference type="RefSeq" id="WP_284583245.1">
    <property type="nucleotide sequence ID" value="NZ_CP106831.1"/>
</dbReference>
<feature type="transmembrane region" description="Helical" evidence="7">
    <location>
        <begin position="12"/>
        <end position="32"/>
    </location>
</feature>
<organism evidence="9 10">
    <name type="scientific">Empedobacter falsenii</name>
    <dbReference type="NCBI Taxonomy" id="343874"/>
    <lineage>
        <taxon>Bacteria</taxon>
        <taxon>Pseudomonadati</taxon>
        <taxon>Bacteroidota</taxon>
        <taxon>Flavobacteriia</taxon>
        <taxon>Flavobacteriales</taxon>
        <taxon>Weeksellaceae</taxon>
        <taxon>Empedobacter</taxon>
    </lineage>
</organism>
<keyword evidence="4 7" id="KW-0812">Transmembrane</keyword>
<comment type="similarity">
    <text evidence="7">Belongs to the binding-protein-dependent transport system permease family.</text>
</comment>
<evidence type="ECO:0000313" key="10">
    <source>
        <dbReference type="Proteomes" id="UP001223501"/>
    </source>
</evidence>
<dbReference type="PROSITE" id="PS50928">
    <property type="entry name" value="ABC_TM1"/>
    <property type="match status" value="1"/>
</dbReference>
<keyword evidence="5 7" id="KW-1133">Transmembrane helix</keyword>
<reference evidence="9 10" key="1">
    <citation type="submission" date="2022-09" db="EMBL/GenBank/DDBJ databases">
        <title>Whole genome sequencing analysis of tet(X)-positive Empedobacter falsenii YWS9-3.</title>
        <authorList>
            <person name="Chen C."/>
            <person name="Lv Y.-L."/>
        </authorList>
    </citation>
    <scope>NUCLEOTIDE SEQUENCE [LARGE SCALE GENOMIC DNA]</scope>
    <source>
        <strain evidence="9 10">YWS9-3_T</strain>
    </source>
</reference>
<dbReference type="Gene3D" id="1.10.3720.10">
    <property type="entry name" value="MetI-like"/>
    <property type="match status" value="1"/>
</dbReference>
<evidence type="ECO:0000256" key="1">
    <source>
        <dbReference type="ARBA" id="ARBA00004651"/>
    </source>
</evidence>
<evidence type="ECO:0000259" key="8">
    <source>
        <dbReference type="PROSITE" id="PS50928"/>
    </source>
</evidence>
<protein>
    <submittedName>
        <fullName evidence="9">ABC transporter permease</fullName>
    </submittedName>
</protein>
<keyword evidence="3" id="KW-1003">Cell membrane</keyword>
<evidence type="ECO:0000256" key="7">
    <source>
        <dbReference type="RuleBase" id="RU363032"/>
    </source>
</evidence>
<name>A0ABY8V889_9FLAO</name>
<sequence>MINYILNKIFYGFLTLFGVVTVVFLMFSVLPGDPARMMLDQKEDPEQLAQIRKNLGLDQPLWKQYAFYLNDLSPVSFHNIDETNTTYTSLSSDKYKYTKLVDFGTNEMVLKAPYLRESFQKQGKNVSTIIGETLPNTMVLAIAAIIIATIIGVALGIVSALMKDTWLDRMLLVITSFGMSIPSFFSAIIIAYIFAFLMHDITGLNMIGSLYEVDDLGEGKHLMLKNLILPAITLGSRPLAVFTQLTRNSLLEVLNQDYIRTAFAKGLSRKTVITKHALRNALNPVITAISGWFASMLAGSVFVEFVFGWNGLGKEIVNALNTLDLPIVMGAVLVIAVMFIVINTLVDILYGVLDPRVRIK</sequence>
<proteinExistence type="inferred from homology"/>
<dbReference type="Pfam" id="PF00528">
    <property type="entry name" value="BPD_transp_1"/>
    <property type="match status" value="1"/>
</dbReference>
<evidence type="ECO:0000256" key="6">
    <source>
        <dbReference type="ARBA" id="ARBA00023136"/>
    </source>
</evidence>
<gene>
    <name evidence="9" type="ORF">OBA43_11320</name>
</gene>
<dbReference type="PANTHER" id="PTHR43163:SF6">
    <property type="entry name" value="DIPEPTIDE TRANSPORT SYSTEM PERMEASE PROTEIN DPPB-RELATED"/>
    <property type="match status" value="1"/>
</dbReference>
<feature type="transmembrane region" description="Helical" evidence="7">
    <location>
        <begin position="285"/>
        <end position="307"/>
    </location>
</feature>
<dbReference type="Pfam" id="PF19300">
    <property type="entry name" value="BPD_transp_1_N"/>
    <property type="match status" value="1"/>
</dbReference>
<keyword evidence="6 7" id="KW-0472">Membrane</keyword>
<feature type="transmembrane region" description="Helical" evidence="7">
    <location>
        <begin position="327"/>
        <end position="353"/>
    </location>
</feature>
<evidence type="ECO:0000256" key="5">
    <source>
        <dbReference type="ARBA" id="ARBA00022989"/>
    </source>
</evidence>
<dbReference type="SUPFAM" id="SSF161098">
    <property type="entry name" value="MetI-like"/>
    <property type="match status" value="1"/>
</dbReference>
<keyword evidence="10" id="KW-1185">Reference proteome</keyword>
<feature type="transmembrane region" description="Helical" evidence="7">
    <location>
        <begin position="138"/>
        <end position="158"/>
    </location>
</feature>
<accession>A0ABY8V889</accession>
<dbReference type="InterPro" id="IPR035906">
    <property type="entry name" value="MetI-like_sf"/>
</dbReference>
<evidence type="ECO:0000313" key="9">
    <source>
        <dbReference type="EMBL" id="WIH96838.1"/>
    </source>
</evidence>
<dbReference type="PANTHER" id="PTHR43163">
    <property type="entry name" value="DIPEPTIDE TRANSPORT SYSTEM PERMEASE PROTEIN DPPB-RELATED"/>
    <property type="match status" value="1"/>
</dbReference>
<evidence type="ECO:0000256" key="4">
    <source>
        <dbReference type="ARBA" id="ARBA00022692"/>
    </source>
</evidence>